<comment type="function">
    <text evidence="9">Catalyzes an amino-pyrimidine hydrolysis reaction at the C5' of the pyrimidine moiety of thiamine compounds, a reaction that is part of a thiamine salvage pathway.</text>
</comment>
<evidence type="ECO:0000259" key="10">
    <source>
        <dbReference type="Pfam" id="PF03070"/>
    </source>
</evidence>
<dbReference type="PANTHER" id="PTHR43198">
    <property type="entry name" value="BIFUNCTIONAL TH2 PROTEIN"/>
    <property type="match status" value="1"/>
</dbReference>
<proteinExistence type="inferred from homology"/>
<keyword evidence="7 9" id="KW-0784">Thiamine biosynthesis</keyword>
<evidence type="ECO:0000313" key="12">
    <source>
        <dbReference type="Proteomes" id="UP000304148"/>
    </source>
</evidence>
<dbReference type="GO" id="GO:0009229">
    <property type="term" value="P:thiamine diphosphate biosynthetic process"/>
    <property type="evidence" value="ECO:0007669"/>
    <property type="project" value="UniProtKB-UniPathway"/>
</dbReference>
<evidence type="ECO:0000256" key="7">
    <source>
        <dbReference type="ARBA" id="ARBA00022977"/>
    </source>
</evidence>
<dbReference type="UniPathway" id="UPA00060"/>
<dbReference type="InterPro" id="IPR027574">
    <property type="entry name" value="Thiaminase_II"/>
</dbReference>
<dbReference type="InterPro" id="IPR050967">
    <property type="entry name" value="Thiamine_Salvage_TenA"/>
</dbReference>
<organism evidence="11 12">
    <name type="scientific">Paenibacillus alvei</name>
    <name type="common">Bacillus alvei</name>
    <dbReference type="NCBI Taxonomy" id="44250"/>
    <lineage>
        <taxon>Bacteria</taxon>
        <taxon>Bacillati</taxon>
        <taxon>Bacillota</taxon>
        <taxon>Bacilli</taxon>
        <taxon>Bacillales</taxon>
        <taxon>Paenibacillaceae</taxon>
        <taxon>Paenibacillus</taxon>
    </lineage>
</organism>
<evidence type="ECO:0000256" key="1">
    <source>
        <dbReference type="ARBA" id="ARBA00001881"/>
    </source>
</evidence>
<dbReference type="InterPro" id="IPR016084">
    <property type="entry name" value="Haem_Oase-like_multi-hlx"/>
</dbReference>
<dbReference type="InterPro" id="IPR004305">
    <property type="entry name" value="Thiaminase-2/PQQC"/>
</dbReference>
<reference evidence="12" key="1">
    <citation type="submission" date="2018-08" db="EMBL/GenBank/DDBJ databases">
        <authorList>
            <person name="Chevrot R."/>
        </authorList>
    </citation>
    <scope>NUCLEOTIDE SEQUENCE [LARGE SCALE GENOMIC DNA]</scope>
</reference>
<gene>
    <name evidence="11" type="ORF">PBLR_14546</name>
</gene>
<comment type="pathway">
    <text evidence="2 9">Cofactor biosynthesis; thiamine diphosphate biosynthesis.</text>
</comment>
<dbReference type="EC" id="3.5.99.2" evidence="5 9"/>
<sequence length="282" mass="32490">MEPAGSWSFCMDMMKPLHFGAAFFGCREVLLDLISACIHPLSNHAEVLFMLTFTEELRQEAEPIYDAIMEHPFVRGIAEGTVKKEQLIHYVKQDFEYLNAFVRIYGIAISKCINRETMALFNEQISFVLNSETHPHHNFCNVAGVTFEELQGYPLAPSASHYVSHMLTVAHEGTLEDIIAALLPCPWTYTEIGQRLLKEVNPDETHPFYEWIHFYGDLGGGVTDKMRRMLDEWAESLSQARKQQLKKHFLTSCQLEYLFWDMAYKVEDWPVGLTEKTEVKQG</sequence>
<comment type="subunit">
    <text evidence="4">Homotetramer.</text>
</comment>
<dbReference type="NCBIfam" id="TIGR04306">
    <property type="entry name" value="salvage_TenA"/>
    <property type="match status" value="1"/>
</dbReference>
<evidence type="ECO:0000256" key="3">
    <source>
        <dbReference type="ARBA" id="ARBA00010264"/>
    </source>
</evidence>
<evidence type="ECO:0000256" key="2">
    <source>
        <dbReference type="ARBA" id="ARBA00004948"/>
    </source>
</evidence>
<dbReference type="CDD" id="cd19360">
    <property type="entry name" value="TenA_C_SaTenA-like"/>
    <property type="match status" value="1"/>
</dbReference>
<dbReference type="PANTHER" id="PTHR43198:SF2">
    <property type="entry name" value="SI:CH1073-67J19.1-RELATED"/>
    <property type="match status" value="1"/>
</dbReference>
<evidence type="ECO:0000256" key="6">
    <source>
        <dbReference type="ARBA" id="ARBA00013647"/>
    </source>
</evidence>
<dbReference type="GO" id="GO:0005829">
    <property type="term" value="C:cytosol"/>
    <property type="evidence" value="ECO:0007669"/>
    <property type="project" value="TreeGrafter"/>
</dbReference>
<comment type="similarity">
    <text evidence="3 9">Belongs to the TenA family.</text>
</comment>
<evidence type="ECO:0000256" key="9">
    <source>
        <dbReference type="RuleBase" id="RU363093"/>
    </source>
</evidence>
<evidence type="ECO:0000256" key="5">
    <source>
        <dbReference type="ARBA" id="ARBA00012684"/>
    </source>
</evidence>
<dbReference type="AlphaFoldDB" id="A0A383RI03"/>
<comment type="catalytic activity">
    <reaction evidence="8 9">
        <text>thiamine + H2O = 5-(2-hydroxyethyl)-4-methylthiazole + 4-amino-5-hydroxymethyl-2-methylpyrimidine + H(+)</text>
        <dbReference type="Rhea" id="RHEA:17509"/>
        <dbReference type="ChEBI" id="CHEBI:15377"/>
        <dbReference type="ChEBI" id="CHEBI:15378"/>
        <dbReference type="ChEBI" id="CHEBI:16892"/>
        <dbReference type="ChEBI" id="CHEBI:17957"/>
        <dbReference type="ChEBI" id="CHEBI:18385"/>
        <dbReference type="EC" id="3.5.99.2"/>
    </reaction>
</comment>
<dbReference type="GO" id="GO:0009228">
    <property type="term" value="P:thiamine biosynthetic process"/>
    <property type="evidence" value="ECO:0007669"/>
    <property type="project" value="UniProtKB-KW"/>
</dbReference>
<evidence type="ECO:0000313" key="11">
    <source>
        <dbReference type="EMBL" id="SYX86124.1"/>
    </source>
</evidence>
<comment type="catalytic activity">
    <reaction evidence="1 9">
        <text>4-amino-5-aminomethyl-2-methylpyrimidine + H2O = 4-amino-5-hydroxymethyl-2-methylpyrimidine + NH4(+)</text>
        <dbReference type="Rhea" id="RHEA:31799"/>
        <dbReference type="ChEBI" id="CHEBI:15377"/>
        <dbReference type="ChEBI" id="CHEBI:16892"/>
        <dbReference type="ChEBI" id="CHEBI:28938"/>
        <dbReference type="ChEBI" id="CHEBI:63416"/>
        <dbReference type="EC" id="3.5.99.2"/>
    </reaction>
</comment>
<name>A0A383RI03_PAEAL</name>
<evidence type="ECO:0000256" key="8">
    <source>
        <dbReference type="ARBA" id="ARBA00048337"/>
    </source>
</evidence>
<evidence type="ECO:0000256" key="4">
    <source>
        <dbReference type="ARBA" id="ARBA00011881"/>
    </source>
</evidence>
<dbReference type="GO" id="GO:0050334">
    <property type="term" value="F:thiaminase activity"/>
    <property type="evidence" value="ECO:0007669"/>
    <property type="project" value="UniProtKB-EC"/>
</dbReference>
<dbReference type="Pfam" id="PF03070">
    <property type="entry name" value="TENA_THI-4"/>
    <property type="match status" value="1"/>
</dbReference>
<dbReference type="EMBL" id="LS992241">
    <property type="protein sequence ID" value="SYX86124.1"/>
    <property type="molecule type" value="Genomic_DNA"/>
</dbReference>
<protein>
    <recommendedName>
        <fullName evidence="6 9">Aminopyrimidine aminohydrolase</fullName>
        <ecNumber evidence="5 9">3.5.99.2</ecNumber>
    </recommendedName>
</protein>
<keyword evidence="9 11" id="KW-0378">Hydrolase</keyword>
<dbReference type="Gene3D" id="1.20.910.10">
    <property type="entry name" value="Heme oxygenase-like"/>
    <property type="match status" value="1"/>
</dbReference>
<dbReference type="Proteomes" id="UP000304148">
    <property type="component" value="Chromosome"/>
</dbReference>
<accession>A0A383RI03</accession>
<feature type="domain" description="Thiaminase-2/PQQC" evidence="10">
    <location>
        <begin position="59"/>
        <end position="265"/>
    </location>
</feature>
<dbReference type="SUPFAM" id="SSF48613">
    <property type="entry name" value="Heme oxygenase-like"/>
    <property type="match status" value="1"/>
</dbReference>